<feature type="transmembrane region" description="Helical" evidence="7">
    <location>
        <begin position="86"/>
        <end position="109"/>
    </location>
</feature>
<dbReference type="InterPro" id="IPR020846">
    <property type="entry name" value="MFS_dom"/>
</dbReference>
<protein>
    <submittedName>
        <fullName evidence="9">MFS transporter</fullName>
    </submittedName>
</protein>
<feature type="transmembrane region" description="Helical" evidence="7">
    <location>
        <begin position="225"/>
        <end position="246"/>
    </location>
</feature>
<dbReference type="Proteomes" id="UP001595961">
    <property type="component" value="Unassembled WGS sequence"/>
</dbReference>
<dbReference type="RefSeq" id="WP_266149061.1">
    <property type="nucleotide sequence ID" value="NZ_CP064028.1"/>
</dbReference>
<comment type="subcellular location">
    <subcellularLocation>
        <location evidence="1">Cell membrane</location>
        <topology evidence="1">Multi-pass membrane protein</topology>
    </subcellularLocation>
</comment>
<gene>
    <name evidence="9" type="ORF">ACFO5W_10935</name>
</gene>
<sequence>MSSVSTASAIPQPQTRAFAIAWGCALLFYFFEYAGRSAPAVMIPELSQAFGVSALGVSSILGTYYYTYSTTSLIAGVLLDRLGAKYVVPAGMAILGLGCLLFALPQVAAGNGGRLLQGAGSAFAFTGAVYLASHGFSAQRLATAIGLTQCLGMLGGSAGQIVVGPLIHGVMSVAGFWVLLGVLVLVTGAILMVLTPREPRVVVTGSGVSGLLDTYKIVFSNPQSYLCGLVAGLLFVPTTIGDMVWGVRFFQEDKLFTYQSAVFAASMVPLGWVIGCPLLGWLADKLHRRKPALAGGIVVMLLCVAQLTFLPGLLPAWLTLLILGVASGAAMIPYSIIKEVNPDRVKGSATGGINFLTFGVTAVIGPIFASHFGKTLGAVNADPAEHFRHAGVFWLAIIALALLASLVLKETGQGNRKQ</sequence>
<keyword evidence="6 7" id="KW-0472">Membrane</keyword>
<reference evidence="10" key="1">
    <citation type="journal article" date="2019" name="Int. J. Syst. Evol. Microbiol.">
        <title>The Global Catalogue of Microorganisms (GCM) 10K type strain sequencing project: providing services to taxonomists for standard genome sequencing and annotation.</title>
        <authorList>
            <consortium name="The Broad Institute Genomics Platform"/>
            <consortium name="The Broad Institute Genome Sequencing Center for Infectious Disease"/>
            <person name="Wu L."/>
            <person name="Ma J."/>
        </authorList>
    </citation>
    <scope>NUCLEOTIDE SEQUENCE [LARGE SCALE GENOMIC DNA]</scope>
    <source>
        <strain evidence="10">CCM 4481</strain>
    </source>
</reference>
<keyword evidence="5 7" id="KW-1133">Transmembrane helix</keyword>
<evidence type="ECO:0000256" key="1">
    <source>
        <dbReference type="ARBA" id="ARBA00004651"/>
    </source>
</evidence>
<feature type="transmembrane region" description="Helical" evidence="7">
    <location>
        <begin position="115"/>
        <end position="132"/>
    </location>
</feature>
<dbReference type="SUPFAM" id="SSF103473">
    <property type="entry name" value="MFS general substrate transporter"/>
    <property type="match status" value="1"/>
</dbReference>
<keyword evidence="3" id="KW-1003">Cell membrane</keyword>
<dbReference type="InterPro" id="IPR050171">
    <property type="entry name" value="MFS_Transporters"/>
</dbReference>
<evidence type="ECO:0000313" key="9">
    <source>
        <dbReference type="EMBL" id="MFC4527146.1"/>
    </source>
</evidence>
<dbReference type="InterPro" id="IPR036259">
    <property type="entry name" value="MFS_trans_sf"/>
</dbReference>
<keyword evidence="2" id="KW-0813">Transport</keyword>
<proteinExistence type="predicted"/>
<evidence type="ECO:0000259" key="8">
    <source>
        <dbReference type="PROSITE" id="PS50850"/>
    </source>
</evidence>
<dbReference type="CDD" id="cd06174">
    <property type="entry name" value="MFS"/>
    <property type="match status" value="1"/>
</dbReference>
<keyword evidence="4 7" id="KW-0812">Transmembrane</keyword>
<dbReference type="Gene3D" id="1.20.1250.20">
    <property type="entry name" value="MFS general substrate transporter like domains"/>
    <property type="match status" value="2"/>
</dbReference>
<keyword evidence="10" id="KW-1185">Reference proteome</keyword>
<feature type="transmembrane region" description="Helical" evidence="7">
    <location>
        <begin position="292"/>
        <end position="310"/>
    </location>
</feature>
<dbReference type="PROSITE" id="PS50850">
    <property type="entry name" value="MFS"/>
    <property type="match status" value="1"/>
</dbReference>
<dbReference type="InterPro" id="IPR011701">
    <property type="entry name" value="MFS"/>
</dbReference>
<feature type="transmembrane region" description="Helical" evidence="7">
    <location>
        <begin position="144"/>
        <end position="167"/>
    </location>
</feature>
<evidence type="ECO:0000256" key="7">
    <source>
        <dbReference type="SAM" id="Phobius"/>
    </source>
</evidence>
<evidence type="ECO:0000256" key="5">
    <source>
        <dbReference type="ARBA" id="ARBA00022989"/>
    </source>
</evidence>
<accession>A0ABV9C2C7</accession>
<evidence type="ECO:0000256" key="6">
    <source>
        <dbReference type="ARBA" id="ARBA00023136"/>
    </source>
</evidence>
<feature type="transmembrane region" description="Helical" evidence="7">
    <location>
        <begin position="316"/>
        <end position="337"/>
    </location>
</feature>
<comment type="caution">
    <text evidence="9">The sequence shown here is derived from an EMBL/GenBank/DDBJ whole genome shotgun (WGS) entry which is preliminary data.</text>
</comment>
<feature type="transmembrane region" description="Helical" evidence="7">
    <location>
        <begin position="173"/>
        <end position="194"/>
    </location>
</feature>
<organism evidence="9 10">
    <name type="scientific">Dyella halodurans</name>
    <dbReference type="NCBI Taxonomy" id="1920171"/>
    <lineage>
        <taxon>Bacteria</taxon>
        <taxon>Pseudomonadati</taxon>
        <taxon>Pseudomonadota</taxon>
        <taxon>Gammaproteobacteria</taxon>
        <taxon>Lysobacterales</taxon>
        <taxon>Rhodanobacteraceae</taxon>
        <taxon>Dyella</taxon>
    </lineage>
</organism>
<feature type="transmembrane region" description="Helical" evidence="7">
    <location>
        <begin position="349"/>
        <end position="369"/>
    </location>
</feature>
<dbReference type="EMBL" id="JBHSGA010000017">
    <property type="protein sequence ID" value="MFC4527146.1"/>
    <property type="molecule type" value="Genomic_DNA"/>
</dbReference>
<evidence type="ECO:0000256" key="2">
    <source>
        <dbReference type="ARBA" id="ARBA00022448"/>
    </source>
</evidence>
<evidence type="ECO:0000313" key="10">
    <source>
        <dbReference type="Proteomes" id="UP001595961"/>
    </source>
</evidence>
<feature type="transmembrane region" description="Helical" evidence="7">
    <location>
        <begin position="258"/>
        <end position="280"/>
    </location>
</feature>
<feature type="domain" description="Major facilitator superfamily (MFS) profile" evidence="8">
    <location>
        <begin position="1"/>
        <end position="413"/>
    </location>
</feature>
<name>A0ABV9C2C7_9GAMM</name>
<evidence type="ECO:0000256" key="4">
    <source>
        <dbReference type="ARBA" id="ARBA00022692"/>
    </source>
</evidence>
<evidence type="ECO:0000256" key="3">
    <source>
        <dbReference type="ARBA" id="ARBA00022475"/>
    </source>
</evidence>
<dbReference type="PANTHER" id="PTHR23517">
    <property type="entry name" value="RESISTANCE PROTEIN MDTM, PUTATIVE-RELATED-RELATED"/>
    <property type="match status" value="1"/>
</dbReference>
<dbReference type="Pfam" id="PF07690">
    <property type="entry name" value="MFS_1"/>
    <property type="match status" value="1"/>
</dbReference>
<feature type="transmembrane region" description="Helical" evidence="7">
    <location>
        <begin position="389"/>
        <end position="408"/>
    </location>
</feature>
<feature type="transmembrane region" description="Helical" evidence="7">
    <location>
        <begin position="17"/>
        <end position="34"/>
    </location>
</feature>